<keyword evidence="2" id="KW-1185">Reference proteome</keyword>
<dbReference type="AlphaFoldDB" id="A0A0K1PBL4"/>
<name>A0A0K1PBL4_9BACT</name>
<dbReference type="EMBL" id="CP012332">
    <property type="protein sequence ID" value="AKU90915.1"/>
    <property type="molecule type" value="Genomic_DNA"/>
</dbReference>
<evidence type="ECO:0000313" key="1">
    <source>
        <dbReference type="EMBL" id="AKU90915.1"/>
    </source>
</evidence>
<dbReference type="Pfam" id="PF08843">
    <property type="entry name" value="AbiEii"/>
    <property type="match status" value="1"/>
</dbReference>
<dbReference type="InterPro" id="IPR014942">
    <property type="entry name" value="AbiEii"/>
</dbReference>
<dbReference type="Proteomes" id="UP000055590">
    <property type="component" value="Chromosome"/>
</dbReference>
<accession>A0A0K1PBL4</accession>
<protein>
    <recommendedName>
        <fullName evidence="3">Nucleotidyl transferase AbiEii/AbiGii toxin family protein</fullName>
    </recommendedName>
</protein>
<proteinExistence type="predicted"/>
<dbReference type="RefSeq" id="WP_169788766.1">
    <property type="nucleotide sequence ID" value="NZ_CP012332.1"/>
</dbReference>
<dbReference type="KEGG" id="vin:AKJ08_1302"/>
<gene>
    <name evidence="1" type="ORF">AKJ08_1302</name>
</gene>
<reference evidence="1 2" key="1">
    <citation type="submission" date="2015-08" db="EMBL/GenBank/DDBJ databases">
        <authorList>
            <person name="Babu N.S."/>
            <person name="Beckwith C.J."/>
            <person name="Beseler K.G."/>
            <person name="Brison A."/>
            <person name="Carone J.V."/>
            <person name="Caskin T.P."/>
            <person name="Diamond M."/>
            <person name="Durham M.E."/>
            <person name="Foxe J.M."/>
            <person name="Go M."/>
            <person name="Henderson B.A."/>
            <person name="Jones I.B."/>
            <person name="McGettigan J.A."/>
            <person name="Micheletti S.J."/>
            <person name="Nasrallah M.E."/>
            <person name="Ortiz D."/>
            <person name="Piller C.R."/>
            <person name="Privatt S.R."/>
            <person name="Schneider S.L."/>
            <person name="Sharp S."/>
            <person name="Smith T.C."/>
            <person name="Stanton J.D."/>
            <person name="Ullery H.E."/>
            <person name="Wilson R.J."/>
            <person name="Serrano M.G."/>
            <person name="Buck G."/>
            <person name="Lee V."/>
            <person name="Wang Y."/>
            <person name="Carvalho R."/>
            <person name="Voegtly L."/>
            <person name="Shi R."/>
            <person name="Duckworth R."/>
            <person name="Johnson A."/>
            <person name="Loviza R."/>
            <person name="Walstead R."/>
            <person name="Shah Z."/>
            <person name="Kiflezghi M."/>
            <person name="Wade K."/>
            <person name="Ball S.L."/>
            <person name="Bradley K.W."/>
            <person name="Asai D.J."/>
            <person name="Bowman C.A."/>
            <person name="Russell D.A."/>
            <person name="Pope W.H."/>
            <person name="Jacobs-Sera D."/>
            <person name="Hendrix R.W."/>
            <person name="Hatfull G.F."/>
        </authorList>
    </citation>
    <scope>NUCLEOTIDE SEQUENCE [LARGE SCALE GENOMIC DNA]</scope>
    <source>
        <strain evidence="1 2">DSM 27710</strain>
    </source>
</reference>
<dbReference type="STRING" id="1391653.AKJ08_1302"/>
<organism evidence="1 2">
    <name type="scientific">Vulgatibacter incomptus</name>
    <dbReference type="NCBI Taxonomy" id="1391653"/>
    <lineage>
        <taxon>Bacteria</taxon>
        <taxon>Pseudomonadati</taxon>
        <taxon>Myxococcota</taxon>
        <taxon>Myxococcia</taxon>
        <taxon>Myxococcales</taxon>
        <taxon>Cystobacterineae</taxon>
        <taxon>Vulgatibacteraceae</taxon>
        <taxon>Vulgatibacter</taxon>
    </lineage>
</organism>
<evidence type="ECO:0008006" key="3">
    <source>
        <dbReference type="Google" id="ProtNLM"/>
    </source>
</evidence>
<evidence type="ECO:0000313" key="2">
    <source>
        <dbReference type="Proteomes" id="UP000055590"/>
    </source>
</evidence>
<sequence>MNAVADRLAGGWVLVGGALVSLWLDSRRTTEDVDLFGIDGGQTARFELMKLAQDLGLSVESVNSAADFFVQRIPGWEKELEPLRAGAKGTVYRPTPTLFLMLKAARLSSTDLDDCRAMIAKSRADHLPIDVPRILGWIGELPTMSDQALTERRERLVELLDK</sequence>